<dbReference type="Gene3D" id="1.20.120.680">
    <property type="entry name" value="Formiminotetrahydrofolate cyclodeaminase monomer, up-and-down helical bundle"/>
    <property type="match status" value="1"/>
</dbReference>
<dbReference type="InterPro" id="IPR007044">
    <property type="entry name" value="Cyclodeamin/CycHdrlase"/>
</dbReference>
<dbReference type="InterPro" id="IPR036178">
    <property type="entry name" value="Formintransfe-cycloase-like_sf"/>
</dbReference>
<proteinExistence type="predicted"/>
<evidence type="ECO:0000313" key="3">
    <source>
        <dbReference type="Proteomes" id="UP000449710"/>
    </source>
</evidence>
<dbReference type="Proteomes" id="UP000449710">
    <property type="component" value="Unassembled WGS sequence"/>
</dbReference>
<name>A0AA44BEC0_9CLOT</name>
<protein>
    <submittedName>
        <fullName evidence="2">Cyclodeaminase/cyclohydrolase family protein</fullName>
    </submittedName>
</protein>
<evidence type="ECO:0000313" key="2">
    <source>
        <dbReference type="EMBL" id="NBG88812.1"/>
    </source>
</evidence>
<dbReference type="Pfam" id="PF04961">
    <property type="entry name" value="FTCD_C"/>
    <property type="match status" value="1"/>
</dbReference>
<accession>A0AA44BEC0</accession>
<evidence type="ECO:0000259" key="1">
    <source>
        <dbReference type="Pfam" id="PF04961"/>
    </source>
</evidence>
<keyword evidence="3" id="KW-1185">Reference proteome</keyword>
<gene>
    <name evidence="2" type="ORF">ISALK_09885</name>
</gene>
<dbReference type="RefSeq" id="WP_160721830.1">
    <property type="nucleotide sequence ID" value="NZ_SUMG01000012.1"/>
</dbReference>
<dbReference type="AlphaFoldDB" id="A0AA44BEC0"/>
<reference evidence="2 3" key="1">
    <citation type="submission" date="2019-04" db="EMBL/GenBank/DDBJ databases">
        <title>Isachenkonia alkalipeptolytica gen. nov. sp. nov. a new anaerobic, alkiliphilic organothrophic bacterium capable to reduce synthesized ferrihydrite isolated from a soda lake.</title>
        <authorList>
            <person name="Toshchakov S.V."/>
            <person name="Zavarzina D.G."/>
            <person name="Zhilina T.N."/>
            <person name="Kostrikina N.A."/>
            <person name="Kublanov I.V."/>
        </authorList>
    </citation>
    <scope>NUCLEOTIDE SEQUENCE [LARGE SCALE GENOMIC DNA]</scope>
    <source>
        <strain evidence="2 3">Z-1701</strain>
    </source>
</reference>
<sequence length="212" mass="22943">MLLEKNVEEFVASVASKDPAPGGGSVAALSSSLASALTAMVGNLTIGRKAYQKLSEEQQKELDENFTKVQELMDRLNQLTEEDTTAFNGVMKAFKMPKETEEDKKIRKAAIEEATKEALEVPLTVGKESLEVLKLQQAFADNGNPNAITDVGVGALLAYAGLEGALFNVLINLQGLSDEAYIQDIKKQCEDLKEEGNKLKEATLSTVYTKLG</sequence>
<dbReference type="SUPFAM" id="SSF101262">
    <property type="entry name" value="Methenyltetrahydrofolate cyclohydrolase-like"/>
    <property type="match status" value="1"/>
</dbReference>
<dbReference type="EMBL" id="SUMG01000012">
    <property type="protein sequence ID" value="NBG88812.1"/>
    <property type="molecule type" value="Genomic_DNA"/>
</dbReference>
<organism evidence="2 3">
    <name type="scientific">Isachenkonia alkalipeptolytica</name>
    <dbReference type="NCBI Taxonomy" id="2565777"/>
    <lineage>
        <taxon>Bacteria</taxon>
        <taxon>Bacillati</taxon>
        <taxon>Bacillota</taxon>
        <taxon>Clostridia</taxon>
        <taxon>Eubacteriales</taxon>
        <taxon>Clostridiaceae</taxon>
        <taxon>Isachenkonia</taxon>
    </lineage>
</organism>
<comment type="caution">
    <text evidence="2">The sequence shown here is derived from an EMBL/GenBank/DDBJ whole genome shotgun (WGS) entry which is preliminary data.</text>
</comment>
<feature type="domain" description="Cyclodeaminase/cyclohydrolase" evidence="1">
    <location>
        <begin position="7"/>
        <end position="190"/>
    </location>
</feature>
<dbReference type="GO" id="GO:0003824">
    <property type="term" value="F:catalytic activity"/>
    <property type="evidence" value="ECO:0007669"/>
    <property type="project" value="InterPro"/>
</dbReference>